<evidence type="ECO:0000313" key="3">
    <source>
        <dbReference type="Proteomes" id="UP000008909"/>
    </source>
</evidence>
<sequence length="276" mass="32795">MDPFRGRHIVIIKRSELQRVSQLLNNVFDDIKFTIEEGKLAFLDVLITRLPNGQLQTEVYRKATYTDQILSYHRNHPNCHKRSCIRTLFKWIETHCSTTESKIKEEKRLYKLFQKNGYPRNFIWRSLKKLNTIDETAQNTSKRFTPPYTKNTAEMTATVLRQHNTTVTYKPANTLRRTLSRPKGKLDPMTKNNVIYRIQCKDCDKRYIGQTVRKLSTRIHEHKLATRRRDQFPLISVHKDQEGHQFDWGGVHIRLRKNRFHIVEISMRNGLASKNF</sequence>
<dbReference type="Proteomes" id="UP000008909">
    <property type="component" value="Unassembled WGS sequence"/>
</dbReference>
<dbReference type="Gene3D" id="3.40.1440.10">
    <property type="entry name" value="GIY-YIG endonuclease"/>
    <property type="match status" value="1"/>
</dbReference>
<dbReference type="InterPro" id="IPR035901">
    <property type="entry name" value="GIY-YIG_endonuc_sf"/>
</dbReference>
<dbReference type="AlphaFoldDB" id="G7YX23"/>
<dbReference type="EMBL" id="DF144798">
    <property type="protein sequence ID" value="GAA57503.1"/>
    <property type="molecule type" value="Genomic_DNA"/>
</dbReference>
<dbReference type="InterPro" id="IPR058912">
    <property type="entry name" value="HTH_animal"/>
</dbReference>
<evidence type="ECO:0000313" key="2">
    <source>
        <dbReference type="EMBL" id="GAA57503.1"/>
    </source>
</evidence>
<name>G7YX23_CLOSI</name>
<reference evidence="2" key="1">
    <citation type="journal article" date="2011" name="Genome Biol.">
        <title>The draft genome of the carcinogenic human liver fluke Clonorchis sinensis.</title>
        <authorList>
            <person name="Wang X."/>
            <person name="Chen W."/>
            <person name="Huang Y."/>
            <person name="Sun J."/>
            <person name="Men J."/>
            <person name="Liu H."/>
            <person name="Luo F."/>
            <person name="Guo L."/>
            <person name="Lv X."/>
            <person name="Deng C."/>
            <person name="Zhou C."/>
            <person name="Fan Y."/>
            <person name="Li X."/>
            <person name="Huang L."/>
            <person name="Hu Y."/>
            <person name="Liang C."/>
            <person name="Hu X."/>
            <person name="Xu J."/>
            <person name="Yu X."/>
        </authorList>
    </citation>
    <scope>NUCLEOTIDE SEQUENCE [LARGE SCALE GENOMIC DNA]</scope>
    <source>
        <strain evidence="2">Henan</strain>
    </source>
</reference>
<dbReference type="PANTHER" id="PTHR21301:SF11">
    <property type="entry name" value="GIY-YIG DOMAIN-CONTAINING PROTEIN"/>
    <property type="match status" value="1"/>
</dbReference>
<feature type="domain" description="Helix-turn-helix" evidence="1">
    <location>
        <begin position="68"/>
        <end position="127"/>
    </location>
</feature>
<accession>G7YX23</accession>
<keyword evidence="3" id="KW-1185">Reference proteome</keyword>
<reference key="2">
    <citation type="submission" date="2011-10" db="EMBL/GenBank/DDBJ databases">
        <title>The genome and transcriptome sequence of Clonorchis sinensis provide insights into the carcinogenic liver fluke.</title>
        <authorList>
            <person name="Wang X."/>
            <person name="Huang Y."/>
            <person name="Chen W."/>
            <person name="Liu H."/>
            <person name="Guo L."/>
            <person name="Chen Y."/>
            <person name="Luo F."/>
            <person name="Zhou W."/>
            <person name="Sun J."/>
            <person name="Mao Q."/>
            <person name="Liang P."/>
            <person name="Zhou C."/>
            <person name="Tian Y."/>
            <person name="Men J."/>
            <person name="Lv X."/>
            <person name="Huang L."/>
            <person name="Zhou J."/>
            <person name="Hu Y."/>
            <person name="Li R."/>
            <person name="Zhang F."/>
            <person name="Lei H."/>
            <person name="Li X."/>
            <person name="Hu X."/>
            <person name="Liang C."/>
            <person name="Xu J."/>
            <person name="Wu Z."/>
            <person name="Yu X."/>
        </authorList>
    </citation>
    <scope>NUCLEOTIDE SEQUENCE</scope>
    <source>
        <strain>Henan</strain>
    </source>
</reference>
<protein>
    <recommendedName>
        <fullName evidence="1">Helix-turn-helix domain-containing protein</fullName>
    </recommendedName>
</protein>
<dbReference type="Pfam" id="PF26215">
    <property type="entry name" value="HTH_animal"/>
    <property type="match status" value="1"/>
</dbReference>
<proteinExistence type="predicted"/>
<gene>
    <name evidence="2" type="ORF">CLF_112815</name>
</gene>
<dbReference type="PANTHER" id="PTHR21301">
    <property type="entry name" value="REVERSE TRANSCRIPTASE"/>
    <property type="match status" value="1"/>
</dbReference>
<evidence type="ECO:0000259" key="1">
    <source>
        <dbReference type="Pfam" id="PF26215"/>
    </source>
</evidence>
<organism evidence="2 3">
    <name type="scientific">Clonorchis sinensis</name>
    <name type="common">Chinese liver fluke</name>
    <dbReference type="NCBI Taxonomy" id="79923"/>
    <lineage>
        <taxon>Eukaryota</taxon>
        <taxon>Metazoa</taxon>
        <taxon>Spiralia</taxon>
        <taxon>Lophotrochozoa</taxon>
        <taxon>Platyhelminthes</taxon>
        <taxon>Trematoda</taxon>
        <taxon>Digenea</taxon>
        <taxon>Opisthorchiida</taxon>
        <taxon>Opisthorchiata</taxon>
        <taxon>Opisthorchiidae</taxon>
        <taxon>Clonorchis</taxon>
    </lineage>
</organism>
<dbReference type="CDD" id="cd10442">
    <property type="entry name" value="GIY-YIG_PLEs"/>
    <property type="match status" value="1"/>
</dbReference>